<protein>
    <recommendedName>
        <fullName evidence="2">Swiss Army Knife RNA repair protein HAD domain-containing protein</fullName>
    </recommendedName>
</protein>
<comment type="caution">
    <text evidence="3">The sequence shown here is derived from an EMBL/GenBank/DDBJ whole genome shotgun (WGS) entry which is preliminary data.</text>
</comment>
<evidence type="ECO:0000313" key="3">
    <source>
        <dbReference type="EMBL" id="KAJ1914242.1"/>
    </source>
</evidence>
<accession>A0A9W7ZZQ9</accession>
<dbReference type="PANTHER" id="PTHR10335">
    <property type="entry name" value="RRNA 2-O-METHYLTRANSFERASE FIBRILLARIN"/>
    <property type="match status" value="1"/>
</dbReference>
<dbReference type="GO" id="GO:0003723">
    <property type="term" value="F:RNA binding"/>
    <property type="evidence" value="ECO:0007669"/>
    <property type="project" value="TreeGrafter"/>
</dbReference>
<dbReference type="Proteomes" id="UP001150538">
    <property type="component" value="Unassembled WGS sequence"/>
</dbReference>
<dbReference type="GO" id="GO:0032040">
    <property type="term" value="C:small-subunit processome"/>
    <property type="evidence" value="ECO:0007669"/>
    <property type="project" value="TreeGrafter"/>
</dbReference>
<dbReference type="GO" id="GO:1990259">
    <property type="term" value="F:histone H2AQ104 methyltransferase activity"/>
    <property type="evidence" value="ECO:0007669"/>
    <property type="project" value="TreeGrafter"/>
</dbReference>
<evidence type="ECO:0000313" key="4">
    <source>
        <dbReference type="Proteomes" id="UP001150538"/>
    </source>
</evidence>
<feature type="region of interest" description="Disordered" evidence="1">
    <location>
        <begin position="1"/>
        <end position="104"/>
    </location>
</feature>
<reference evidence="3" key="1">
    <citation type="submission" date="2022-07" db="EMBL/GenBank/DDBJ databases">
        <title>Phylogenomic reconstructions and comparative analyses of Kickxellomycotina fungi.</title>
        <authorList>
            <person name="Reynolds N.K."/>
            <person name="Stajich J.E."/>
            <person name="Barry K."/>
            <person name="Grigoriev I.V."/>
            <person name="Crous P."/>
            <person name="Smith M.E."/>
        </authorList>
    </citation>
    <scope>NUCLEOTIDE SEQUENCE</scope>
    <source>
        <strain evidence="3">NBRC 100468</strain>
    </source>
</reference>
<dbReference type="PANTHER" id="PTHR10335:SF23">
    <property type="entry name" value="OB FOLD-CONTAINING PROTEIN, NUCLEIC ACID BINDING"/>
    <property type="match status" value="1"/>
</dbReference>
<feature type="domain" description="Swiss Army Knife RNA repair protein HAD" evidence="2">
    <location>
        <begin position="212"/>
        <end position="429"/>
    </location>
</feature>
<dbReference type="Pfam" id="PF10307">
    <property type="entry name" value="HAD_SAK_1"/>
    <property type="match status" value="1"/>
</dbReference>
<dbReference type="InterPro" id="IPR018812">
    <property type="entry name" value="SAK_HAD"/>
</dbReference>
<evidence type="ECO:0000259" key="2">
    <source>
        <dbReference type="Pfam" id="PF10307"/>
    </source>
</evidence>
<dbReference type="AlphaFoldDB" id="A0A9W7ZZQ9"/>
<name>A0A9W7ZZQ9_9FUNG</name>
<dbReference type="GO" id="GO:0031428">
    <property type="term" value="C:box C/D methylation guide snoRNP complex"/>
    <property type="evidence" value="ECO:0007669"/>
    <property type="project" value="TreeGrafter"/>
</dbReference>
<dbReference type="EMBL" id="JANBPU010000209">
    <property type="protein sequence ID" value="KAJ1914242.1"/>
    <property type="molecule type" value="Genomic_DNA"/>
</dbReference>
<feature type="region of interest" description="Disordered" evidence="1">
    <location>
        <begin position="587"/>
        <end position="618"/>
    </location>
</feature>
<evidence type="ECO:0000256" key="1">
    <source>
        <dbReference type="SAM" id="MobiDB-lite"/>
    </source>
</evidence>
<gene>
    <name evidence="3" type="ORF">H4219_004880</name>
</gene>
<dbReference type="GO" id="GO:0008649">
    <property type="term" value="F:rRNA methyltransferase activity"/>
    <property type="evidence" value="ECO:0007669"/>
    <property type="project" value="TreeGrafter"/>
</dbReference>
<feature type="compositionally biased region" description="Low complexity" evidence="1">
    <location>
        <begin position="594"/>
        <end position="610"/>
    </location>
</feature>
<dbReference type="GO" id="GO:0000494">
    <property type="term" value="P:box C/D sno(s)RNA 3'-end processing"/>
    <property type="evidence" value="ECO:0007669"/>
    <property type="project" value="TreeGrafter"/>
</dbReference>
<feature type="compositionally biased region" description="Polar residues" evidence="1">
    <location>
        <begin position="56"/>
        <end position="66"/>
    </location>
</feature>
<proteinExistence type="predicted"/>
<sequence length="760" mass="86151">MATNESTDVPSKRHLSSLTPGSRREISSTDSDSSTLITTASTPINVQHQKHRYHSHASSMTISPETTRFDNMNNNSNNRRDNGKFKSRSNNHQQGSSQKKSRKSYTEYVFKRYDPGPNAKPIPMPELRCNVDWNIDTSIISQEEIEDKLTDYTYRHRLRHLHKRWNLAEIATHYKEYSGNSNHPEHTTDKAHHGDIKTRLTVFDFDNTLFKSPMPNSNLWDSGLRGKLKSTDLGWFHDQRTLCPPYLDDSTNHWILHVLKRARQEISRSDTMTVLLTGRTYDTYDKRIRELLKSQNLNFDMIILKEVHKVPFSSNFTYGDDYDSSPSGNLDAYKEGYINPLTTKLPNTFLYKMQVLEDILDCVPTLEDIYMWDDRPYQCERMQQYLDTIRARNPDRINHTDVYYVSPETIYMPKELEIDIVHSMIQRYNTNLLEMAKSEGSLQPDSNTDQESELAPPGTIKIVTVKTNPKLELENSSQKQLASIMRSPKGWELVSTLVSVSPKTLPTREVVEKLGYKNGQSVNFVATKFAFVSKLVTIVHLYPKSGDKGINEGPSPSSSSGKRDLEVVNSDIDTALIDDGNAGNVADVVPDTYTTPASTPASSVSSSASSRRNSGTCQFDQDIDESATSFIPENSLCLIYASNPAVDIVFERLPSIRYWKQLYKPIELQGAIRETQVEGIEIVGSSDSSQKHGGSHQPPAAVSIGDLVMKYMPELNGPEVGRAVKFTKEIMEGSHIHNTEKCRDLIEEIVSKLDYSKFKM</sequence>
<organism evidence="3 4">
    <name type="scientific">Mycoemilia scoparia</name>
    <dbReference type="NCBI Taxonomy" id="417184"/>
    <lineage>
        <taxon>Eukaryota</taxon>
        <taxon>Fungi</taxon>
        <taxon>Fungi incertae sedis</taxon>
        <taxon>Zoopagomycota</taxon>
        <taxon>Kickxellomycotina</taxon>
        <taxon>Kickxellomycetes</taxon>
        <taxon>Kickxellales</taxon>
        <taxon>Kickxellaceae</taxon>
        <taxon>Mycoemilia</taxon>
    </lineage>
</organism>
<feature type="compositionally biased region" description="Low complexity" evidence="1">
    <location>
        <begin position="28"/>
        <end position="42"/>
    </location>
</feature>
<dbReference type="OrthoDB" id="5596992at2759"/>
<keyword evidence="4" id="KW-1185">Reference proteome</keyword>